<dbReference type="InterPro" id="IPR001841">
    <property type="entry name" value="Znf_RING"/>
</dbReference>
<feature type="compositionally biased region" description="Low complexity" evidence="7">
    <location>
        <begin position="82"/>
        <end position="102"/>
    </location>
</feature>
<feature type="region of interest" description="Disordered" evidence="7">
    <location>
        <begin position="72"/>
        <end position="102"/>
    </location>
</feature>
<feature type="coiled-coil region" evidence="6">
    <location>
        <begin position="589"/>
        <end position="655"/>
    </location>
</feature>
<comment type="caution">
    <text evidence="9">The sequence shown here is derived from an EMBL/GenBank/DDBJ whole genome shotgun (WGS) entry which is preliminary data.</text>
</comment>
<dbReference type="EMBL" id="JBAMIC010000002">
    <property type="protein sequence ID" value="KAK7113570.1"/>
    <property type="molecule type" value="Genomic_DNA"/>
</dbReference>
<dbReference type="GO" id="GO:0008270">
    <property type="term" value="F:zinc ion binding"/>
    <property type="evidence" value="ECO:0007669"/>
    <property type="project" value="UniProtKB-KW"/>
</dbReference>
<dbReference type="GO" id="GO:0005634">
    <property type="term" value="C:nucleus"/>
    <property type="evidence" value="ECO:0007669"/>
    <property type="project" value="TreeGrafter"/>
</dbReference>
<dbReference type="Gene3D" id="3.30.40.10">
    <property type="entry name" value="Zinc/RING finger domain, C3HC4 (zinc finger)"/>
    <property type="match status" value="1"/>
</dbReference>
<reference evidence="9 10" key="1">
    <citation type="submission" date="2024-02" db="EMBL/GenBank/DDBJ databases">
        <title>Chromosome-scale genome assembly of the rough periwinkle Littorina saxatilis.</title>
        <authorList>
            <person name="De Jode A."/>
            <person name="Faria R."/>
            <person name="Formenti G."/>
            <person name="Sims Y."/>
            <person name="Smith T.P."/>
            <person name="Tracey A."/>
            <person name="Wood J.M.D."/>
            <person name="Zagrodzka Z.B."/>
            <person name="Johannesson K."/>
            <person name="Butlin R.K."/>
            <person name="Leder E.H."/>
        </authorList>
    </citation>
    <scope>NUCLEOTIDE SEQUENCE [LARGE SCALE GENOMIC DNA]</scope>
    <source>
        <strain evidence="9">Snail1</strain>
        <tissue evidence="9">Muscle</tissue>
    </source>
</reference>
<comment type="similarity">
    <text evidence="1">Belongs to the IAP family.</text>
</comment>
<dbReference type="Proteomes" id="UP001374579">
    <property type="component" value="Unassembled WGS sequence"/>
</dbReference>
<dbReference type="InterPro" id="IPR001370">
    <property type="entry name" value="BIR_rpt"/>
</dbReference>
<evidence type="ECO:0000259" key="8">
    <source>
        <dbReference type="PROSITE" id="PS50089"/>
    </source>
</evidence>
<name>A0AAN9GP01_9CAEN</name>
<dbReference type="Gene3D" id="1.10.1170.10">
    <property type="entry name" value="Inhibitor Of Apoptosis Protein (2mihbC-IAP-1), Chain A"/>
    <property type="match status" value="3"/>
</dbReference>
<evidence type="ECO:0000313" key="10">
    <source>
        <dbReference type="Proteomes" id="UP001374579"/>
    </source>
</evidence>
<evidence type="ECO:0000256" key="6">
    <source>
        <dbReference type="SAM" id="Coils"/>
    </source>
</evidence>
<evidence type="ECO:0000256" key="5">
    <source>
        <dbReference type="PROSITE-ProRule" id="PRU00175"/>
    </source>
</evidence>
<dbReference type="InterPro" id="IPR011029">
    <property type="entry name" value="DEATH-like_dom_sf"/>
</dbReference>
<dbReference type="Gene3D" id="1.10.533.10">
    <property type="entry name" value="Death Domain, Fas"/>
    <property type="match status" value="1"/>
</dbReference>
<evidence type="ECO:0000313" key="9">
    <source>
        <dbReference type="EMBL" id="KAK7113570.1"/>
    </source>
</evidence>
<dbReference type="PANTHER" id="PTHR10044">
    <property type="entry name" value="INHIBITOR OF APOPTOSIS"/>
    <property type="match status" value="1"/>
</dbReference>
<dbReference type="PANTHER" id="PTHR10044:SF139">
    <property type="entry name" value="DEATH-ASSOCIATED INHIBITOR OF APOPTOSIS 2"/>
    <property type="match status" value="1"/>
</dbReference>
<keyword evidence="10" id="KW-1185">Reference proteome</keyword>
<dbReference type="GO" id="GO:0005737">
    <property type="term" value="C:cytoplasm"/>
    <property type="evidence" value="ECO:0007669"/>
    <property type="project" value="TreeGrafter"/>
</dbReference>
<dbReference type="CDD" id="cd00022">
    <property type="entry name" value="BIR"/>
    <property type="match status" value="1"/>
</dbReference>
<gene>
    <name evidence="9" type="ORF">V1264_012834</name>
</gene>
<sequence>MVIESLQRLSTFAKWPMPSDACSGITNFVSKAAAAHFERTAECVDDEVVCKSCGVSFKNWKNESPAAVHRTISPKCPAMNPSSSESQTGSESECSTSSMPTELSSLQQNPFLKFLPDRFQNHIACAALQTEDHRTPERASGTADDQELPADQTPEQPSHSRWHQGADGVRRVLFPDPDVDHTHGNRNQSAGNTASEAEGPHILESHSASSEGQPKPPSVLDQVPITHPFRTKSGGYDNLFASNRQKTFPGPTTSLKHQAWAEEGFIYREMEEDLLCVFCGTVMVVNGHRPKVAHAKACPSCPFVMGFDVGNILLQQEKEIRLKFFEQQAAKKQSVFDLCVKYPHYEQEEERKGSFENWPKVFQTLFPSSVMVSAGFYYSGYSDKVICYSCGLEAYNWTANADVLTTHAKVSPTCLHVISHKGQEFIAEAIRNDAEIQAEIRHHKDSSKGSVTGSYGVIGEEPGSCNLDMTAVKAALACGYTLPQIQHAIVKFFCQTSRYPNKAILKASLKAADENHDTICKQQQAIHQVHSELERKEKDVQQSHTVIQHKDTEIQHKDTEIQHKDTVIQYKDTEIQHKDTVIQHKDTVIQEQGTQLQRVIQEKEQIAQQTGAQLGEKDAQLGEKNAELVEKDEQLQLQDQQIRSLMQQVQQLRADDHNRAHPGPAGDAAGSNNHHHSLVCKICQSDKPRMIFLPCGHLFCCAECTPRLPDRRCPVCRRDISEVLPAFVA</sequence>
<dbReference type="FunFam" id="1.10.1170.10:FF:000002">
    <property type="entry name" value="Baculoviral IAP repeat containing 7"/>
    <property type="match status" value="1"/>
</dbReference>
<dbReference type="Pfam" id="PF13920">
    <property type="entry name" value="zf-C3HC4_3"/>
    <property type="match status" value="1"/>
</dbReference>
<dbReference type="PROSITE" id="PS50143">
    <property type="entry name" value="BIR_REPEAT_2"/>
    <property type="match status" value="3"/>
</dbReference>
<dbReference type="PROSITE" id="PS50089">
    <property type="entry name" value="ZF_RING_2"/>
    <property type="match status" value="1"/>
</dbReference>
<protein>
    <recommendedName>
        <fullName evidence="8">RING-type domain-containing protein</fullName>
    </recommendedName>
</protein>
<evidence type="ECO:0000256" key="3">
    <source>
        <dbReference type="ARBA" id="ARBA00022771"/>
    </source>
</evidence>
<feature type="domain" description="RING-type" evidence="8">
    <location>
        <begin position="680"/>
        <end position="717"/>
    </location>
</feature>
<evidence type="ECO:0000256" key="2">
    <source>
        <dbReference type="ARBA" id="ARBA00022723"/>
    </source>
</evidence>
<feature type="compositionally biased region" description="Polar residues" evidence="7">
    <location>
        <begin position="185"/>
        <end position="195"/>
    </location>
</feature>
<keyword evidence="2" id="KW-0479">Metal-binding</keyword>
<feature type="region of interest" description="Disordered" evidence="7">
    <location>
        <begin position="128"/>
        <end position="237"/>
    </location>
</feature>
<keyword evidence="6" id="KW-0175">Coiled coil</keyword>
<proteinExistence type="inferred from homology"/>
<organism evidence="9 10">
    <name type="scientific">Littorina saxatilis</name>
    <dbReference type="NCBI Taxonomy" id="31220"/>
    <lineage>
        <taxon>Eukaryota</taxon>
        <taxon>Metazoa</taxon>
        <taxon>Spiralia</taxon>
        <taxon>Lophotrochozoa</taxon>
        <taxon>Mollusca</taxon>
        <taxon>Gastropoda</taxon>
        <taxon>Caenogastropoda</taxon>
        <taxon>Littorinimorpha</taxon>
        <taxon>Littorinoidea</taxon>
        <taxon>Littorinidae</taxon>
        <taxon>Littorina</taxon>
    </lineage>
</organism>
<dbReference type="InterPro" id="IPR013083">
    <property type="entry name" value="Znf_RING/FYVE/PHD"/>
</dbReference>
<dbReference type="SUPFAM" id="SSF57924">
    <property type="entry name" value="Inhibitor of apoptosis (IAP) repeat"/>
    <property type="match status" value="3"/>
</dbReference>
<keyword evidence="3 5" id="KW-0863">Zinc-finger</keyword>
<keyword evidence="4" id="KW-0862">Zinc</keyword>
<evidence type="ECO:0000256" key="1">
    <source>
        <dbReference type="ARBA" id="ARBA00006672"/>
    </source>
</evidence>
<evidence type="ECO:0000256" key="4">
    <source>
        <dbReference type="ARBA" id="ARBA00022833"/>
    </source>
</evidence>
<dbReference type="AlphaFoldDB" id="A0AAN9GP01"/>
<dbReference type="SMART" id="SM00238">
    <property type="entry name" value="BIR"/>
    <property type="match status" value="2"/>
</dbReference>
<accession>A0AAN9GP01</accession>
<dbReference type="Pfam" id="PF00653">
    <property type="entry name" value="BIR"/>
    <property type="match status" value="3"/>
</dbReference>
<dbReference type="InterPro" id="IPR050784">
    <property type="entry name" value="IAP"/>
</dbReference>
<dbReference type="Gene3D" id="1.10.8.10">
    <property type="entry name" value="DNA helicase RuvA subunit, C-terminal domain"/>
    <property type="match status" value="1"/>
</dbReference>
<evidence type="ECO:0000256" key="7">
    <source>
        <dbReference type="SAM" id="MobiDB-lite"/>
    </source>
</evidence>